<reference evidence="1 2" key="1">
    <citation type="journal article" date="2012" name="J. Bacteriol.">
        <title>Draft Genome Sequence of Sinorhizobium meliloti CCNWSX0020, a Nitrogen-Fixing Symbiont with Copper Tolerance Capability Isolated from Lead-Zinc Mine Tailings.</title>
        <authorList>
            <person name="Li Z."/>
            <person name="Ma Z."/>
            <person name="Hao X."/>
            <person name="Wei G."/>
        </authorList>
    </citation>
    <scope>NUCLEOTIDE SEQUENCE [LARGE SCALE GENOMIC DNA]</scope>
    <source>
        <strain evidence="1 2">CCNWSX0020</strain>
    </source>
</reference>
<dbReference type="PANTHER" id="PTHR14139">
    <property type="entry name" value="CALSYNTENIN"/>
    <property type="match status" value="1"/>
</dbReference>
<dbReference type="EMBL" id="AGVV01000030">
    <property type="protein sequence ID" value="EHK76926.1"/>
    <property type="molecule type" value="Genomic_DNA"/>
</dbReference>
<evidence type="ECO:0008006" key="3">
    <source>
        <dbReference type="Google" id="ProtNLM"/>
    </source>
</evidence>
<evidence type="ECO:0000313" key="1">
    <source>
        <dbReference type="EMBL" id="EHK76926.1"/>
    </source>
</evidence>
<organism evidence="1 2">
    <name type="scientific">Sinorhizobium meliloti CCNWSX0020</name>
    <dbReference type="NCBI Taxonomy" id="1107881"/>
    <lineage>
        <taxon>Bacteria</taxon>
        <taxon>Pseudomonadati</taxon>
        <taxon>Pseudomonadota</taxon>
        <taxon>Alphaproteobacteria</taxon>
        <taxon>Hyphomicrobiales</taxon>
        <taxon>Rhizobiaceae</taxon>
        <taxon>Sinorhizobium/Ensifer group</taxon>
        <taxon>Sinorhizobium</taxon>
    </lineage>
</organism>
<dbReference type="PANTHER" id="PTHR14139:SF2">
    <property type="entry name" value="CALSYNTENIN-1"/>
    <property type="match status" value="1"/>
</dbReference>
<gene>
    <name evidence="1" type="ORF">SM0020_16446</name>
</gene>
<accession>H0G1F4</accession>
<dbReference type="Proteomes" id="UP000004038">
    <property type="component" value="Unassembled WGS sequence"/>
</dbReference>
<proteinExistence type="predicted"/>
<dbReference type="PATRIC" id="fig|1107881.3.peg.3351"/>
<protein>
    <recommendedName>
        <fullName evidence="3">Outer membrane adhesin-like protein</fullName>
    </recommendedName>
</protein>
<dbReference type="AlphaFoldDB" id="H0G1F4"/>
<name>H0G1F4_RHIML</name>
<dbReference type="RefSeq" id="WP_003530086.1">
    <property type="nucleotide sequence ID" value="NZ_AGVV01000030.1"/>
</dbReference>
<evidence type="ECO:0000313" key="2">
    <source>
        <dbReference type="Proteomes" id="UP000004038"/>
    </source>
</evidence>
<sequence>MAQTLIDFSAGQITDGSAGGADNVLSAGGLVFTITAQGNWSANFDNGRFNFAEDPAYGGEHFSIAITSATGALIDFYDYQISVNADPLIVNGWSPGLGLDGTSWPDDNIHGDGVGPYYYRAIFAGNVPAVSRGASLSVGDLIIPETTTTGTMSFWLDNITIDANHRPVVTNFDASDAKDYVSGSQAAILVDTISPAAVTDADNTGWSGGQVRFTLSGLVPGEDALGLQNQGTGAGQIGISGSVVTFGGTAIGTMSGGGAGSSFLQVALNGNASGAAVEAIIHNLTYANMGASPTGTRTVSVTVRDAEGGNSTTTSTTVNLVAANDAPVTTTSGGTGSFTEGDAPVAIDTGLTVSDLDNGTLASATVQITGNFHSDQDVLTFTNTSSAAFGNIDATYNSLTGVLTLTSPGATATVAQWQAALRTVTYVNTSEAPTAAARTISFSTNDGTSDSAPATKTIDVGAFNDAPQIAAPAAIALMEDTSVAVTGISFSDADAGGSSVTVTFSVPSGSLSAVSGSGVTAGGTATGLTLTGTMADINAFIAAANVTFTPAANATGNVILTTSITDGGSTGSGGAQTATETTALQITAVNDAPTVSAPAVVSVSEDTATAITGISYADADAGFSSVTVTFSVASGSLAAQSAGGVTISGTSASLEMTGSLADINAFIAGSNVTFAPAPNATANVVLTTEINDLGNAGSGGAKSEASSTTLVLSAVNDAPVNHVPAGQSVSTDGALVFSLANGNLISIDDVDAGGGTVLVTLTAEHGLLTLGGTTGLTFIAGAGASDSGMIFTGSLSDINVALNGLVFSPTAGYSGDALLKIETNDQGLSGSGGTQSDSDTIAIAVLSPAPKILSVDTVAPDGVYKAGDTITLTVTFDGAVNVDTTGGTPTLLLETGATDRLAAYISGSGSNTLSFSYTVQAGDLTPDLDYAALTALAANGAAIRSATNVDADLTLPTPGGANSIAAQNNIVVDGVAPTVTSVGVPAAGTYKFGDSLNFTVNFHEAVIVDTTNGVPRLTVILDTGGTAYADYVAGSGSTALGFRLTVADNQADWTGITLGPLTLNGAAISDSAGNSALRTLNNIAPTDFVLVDGIVNDAPTLTGDLKATVAEGGTYKLTTADLGYSDPDDTAAGVTFTVSERRQRLCPRQRVSGRELYRSATRSRPRLLPAQRLGDHRCLLPCRRRRRQ</sequence>